<dbReference type="PANTHER" id="PTHR47332">
    <property type="entry name" value="SET DOMAIN-CONTAINING PROTEIN 5"/>
    <property type="match status" value="1"/>
</dbReference>
<name>C0NM12_AJECG</name>
<evidence type="ECO:0000313" key="3">
    <source>
        <dbReference type="EMBL" id="EEH07663.1"/>
    </source>
</evidence>
<dbReference type="Pfam" id="PF00856">
    <property type="entry name" value="SET"/>
    <property type="match status" value="1"/>
</dbReference>
<proteinExistence type="predicted"/>
<feature type="compositionally biased region" description="Basic residues" evidence="1">
    <location>
        <begin position="429"/>
        <end position="447"/>
    </location>
</feature>
<dbReference type="EMBL" id="GG663367">
    <property type="protein sequence ID" value="EEH07663.1"/>
    <property type="molecule type" value="Genomic_DNA"/>
</dbReference>
<dbReference type="PANTHER" id="PTHR47332:SF4">
    <property type="entry name" value="SET DOMAIN-CONTAINING PROTEIN 5"/>
    <property type="match status" value="1"/>
</dbReference>
<gene>
    <name evidence="3" type="ORF">HCBG_04542</name>
</gene>
<evidence type="ECO:0000259" key="2">
    <source>
        <dbReference type="PROSITE" id="PS50280"/>
    </source>
</evidence>
<reference evidence="3" key="1">
    <citation type="submission" date="2009-02" db="EMBL/GenBank/DDBJ databases">
        <title>The Genome Sequence of Ajellomyces capsulatus strain G186AR.</title>
        <authorList>
            <consortium name="The Broad Institute Genome Sequencing Platform"/>
            <person name="Champion M."/>
            <person name="Cuomo C."/>
            <person name="Ma L.-J."/>
            <person name="Henn M.R."/>
            <person name="Sil A."/>
            <person name="Goldman B."/>
            <person name="Young S.K."/>
            <person name="Kodira C.D."/>
            <person name="Zeng Q."/>
            <person name="Koehrsen M."/>
            <person name="Alvarado L."/>
            <person name="Berlin A."/>
            <person name="Borenstein D."/>
            <person name="Chen Z."/>
            <person name="Engels R."/>
            <person name="Freedman E."/>
            <person name="Gellesch M."/>
            <person name="Goldberg J."/>
            <person name="Griggs A."/>
            <person name="Gujja S."/>
            <person name="Heiman D."/>
            <person name="Hepburn T."/>
            <person name="Howarth C."/>
            <person name="Jen D."/>
            <person name="Larson L."/>
            <person name="Lewis B."/>
            <person name="Mehta T."/>
            <person name="Park D."/>
            <person name="Pearson M."/>
            <person name="Roberts A."/>
            <person name="Saif S."/>
            <person name="Shea T."/>
            <person name="Shenoy N."/>
            <person name="Sisk P."/>
            <person name="Stolte C."/>
            <person name="Sykes S."/>
            <person name="Walk T."/>
            <person name="White J."/>
            <person name="Yandava C."/>
            <person name="Klein B."/>
            <person name="McEwen J.G."/>
            <person name="Puccia R."/>
            <person name="Goldman G.H."/>
            <person name="Felipe M.S."/>
            <person name="Nino-Vega G."/>
            <person name="San-Blas G."/>
            <person name="Taylor J."/>
            <person name="Mendoza L."/>
            <person name="Galagan J."/>
            <person name="Nusbaum C."/>
            <person name="Birren B."/>
        </authorList>
    </citation>
    <scope>NUCLEOTIDE SEQUENCE</scope>
    <source>
        <strain evidence="3">G186AR</strain>
    </source>
</reference>
<dbReference type="Proteomes" id="UP000001631">
    <property type="component" value="Unassembled WGS sequence"/>
</dbReference>
<dbReference type="InterPro" id="IPR053185">
    <property type="entry name" value="SET_domain_protein"/>
</dbReference>
<dbReference type="VEuPathDB" id="FungiDB:I7I50_11214"/>
<dbReference type="SUPFAM" id="SSF82199">
    <property type="entry name" value="SET domain"/>
    <property type="match status" value="1"/>
</dbReference>
<dbReference type="CDD" id="cd20071">
    <property type="entry name" value="SET_SMYD"/>
    <property type="match status" value="1"/>
</dbReference>
<organism evidence="3 4">
    <name type="scientific">Ajellomyces capsulatus (strain G186AR / H82 / ATCC MYA-2454 / RMSCC 2432)</name>
    <name type="common">Darling's disease fungus</name>
    <name type="synonym">Histoplasma capsulatum</name>
    <dbReference type="NCBI Taxonomy" id="447093"/>
    <lineage>
        <taxon>Eukaryota</taxon>
        <taxon>Fungi</taxon>
        <taxon>Dikarya</taxon>
        <taxon>Ascomycota</taxon>
        <taxon>Pezizomycotina</taxon>
        <taxon>Eurotiomycetes</taxon>
        <taxon>Eurotiomycetidae</taxon>
        <taxon>Onygenales</taxon>
        <taxon>Ajellomycetaceae</taxon>
        <taxon>Histoplasma</taxon>
    </lineage>
</organism>
<dbReference type="GeneID" id="69037558"/>
<feature type="domain" description="SET" evidence="2">
    <location>
        <begin position="41"/>
        <end position="195"/>
    </location>
</feature>
<dbReference type="PROSITE" id="PS50280">
    <property type="entry name" value="SET"/>
    <property type="match status" value="1"/>
</dbReference>
<dbReference type="Gene3D" id="2.170.270.10">
    <property type="entry name" value="SET domain"/>
    <property type="match status" value="1"/>
</dbReference>
<dbReference type="RefSeq" id="XP_045288144.1">
    <property type="nucleotide sequence ID" value="XM_045431591.1"/>
</dbReference>
<evidence type="ECO:0000256" key="1">
    <source>
        <dbReference type="SAM" id="MobiDB-lite"/>
    </source>
</evidence>
<accession>C0NM12</accession>
<dbReference type="SMART" id="SM00317">
    <property type="entry name" value="SET"/>
    <property type="match status" value="1"/>
</dbReference>
<evidence type="ECO:0000313" key="4">
    <source>
        <dbReference type="Proteomes" id="UP000001631"/>
    </source>
</evidence>
<feature type="region of interest" description="Disordered" evidence="1">
    <location>
        <begin position="409"/>
        <end position="449"/>
    </location>
</feature>
<dbReference type="InterPro" id="IPR001214">
    <property type="entry name" value="SET_dom"/>
</dbReference>
<dbReference type="HOGENOM" id="CLU_037222_0_0_1"/>
<keyword evidence="4" id="KW-1185">Reference proteome</keyword>
<dbReference type="STRING" id="447093.C0NM12"/>
<dbReference type="AlphaFoldDB" id="C0NM12"/>
<dbReference type="InterPro" id="IPR046341">
    <property type="entry name" value="SET_dom_sf"/>
</dbReference>
<protein>
    <recommendedName>
        <fullName evidence="2">SET domain-containing protein</fullName>
    </recommendedName>
</protein>
<dbReference type="InParanoid" id="C0NM12"/>
<sequence length="517" mass="57950">MESDAKHGSFSEHRLSLYINCKKRNPDIRMLLNLAALPKNAPIYENRDCGNRGLGLVAKKSFKEGECIICEEVMVSKTTLQSVDGSVQAYSNHLAQQLKAVKNPAFSRKFFQLPHLSKETWGPIAAIFERGSIPIPAKGRALGLDSAYLNHSCLPNAQHSLSAPASNGNRKERDFLTVYACRSIEEGEEITIPYESLYMDIASRQQFLLQEYGFECSCRLCEKEDPATEAGLELILLKLPIIFMEQAIDTEPAGILQMAHTLLDIHLKSGMTDSRFARILEHCANICTWHSDIGRAMVFLSRAQKAFLTIQGTQGKDFLRVTELERHPMTTVNAGRTTRGLSSKEDMGIIWKNRERDTEIMFMLDAKELGEYIKLSEYEHAANGTVEGGDDGQDSSIDIEQLVKELELEKKQHDRSRHQHACRSDEKLKKGKNKGGRKPKGKGKGKGKAVLNESNTTCVKNLVYKMPRGSPHYVPSLVIQNSAAAMANNQTLLNYLMVAPPAHPKYQRDTQYKKPKL</sequence>